<keyword evidence="4 9" id="KW-0227">DNA damage</keyword>
<dbReference type="GO" id="GO:0005524">
    <property type="term" value="F:ATP binding"/>
    <property type="evidence" value="ECO:0007669"/>
    <property type="project" value="UniProtKB-UniRule"/>
</dbReference>
<evidence type="ECO:0000256" key="4">
    <source>
        <dbReference type="ARBA" id="ARBA00022763"/>
    </source>
</evidence>
<dbReference type="NCBIfam" id="TIGR01070">
    <property type="entry name" value="mutS1"/>
    <property type="match status" value="1"/>
</dbReference>
<dbReference type="SUPFAM" id="SSF52540">
    <property type="entry name" value="P-loop containing nucleoside triphosphate hydrolases"/>
    <property type="match status" value="1"/>
</dbReference>
<dbReference type="Pfam" id="PF05188">
    <property type="entry name" value="MutS_II"/>
    <property type="match status" value="1"/>
</dbReference>
<dbReference type="CDD" id="cd03284">
    <property type="entry name" value="ABC_MutS1"/>
    <property type="match status" value="1"/>
</dbReference>
<feature type="domain" description="DNA mismatch repair proteins mutS family" evidence="11">
    <location>
        <begin position="697"/>
        <end position="713"/>
    </location>
</feature>
<dbReference type="SMART" id="SM00533">
    <property type="entry name" value="MUTSd"/>
    <property type="match status" value="1"/>
</dbReference>
<dbReference type="Gene3D" id="3.30.420.110">
    <property type="entry name" value="MutS, connector domain"/>
    <property type="match status" value="1"/>
</dbReference>
<dbReference type="InterPro" id="IPR007696">
    <property type="entry name" value="DNA_mismatch_repair_MutS_core"/>
</dbReference>
<dbReference type="Gene3D" id="3.40.1170.10">
    <property type="entry name" value="DNA repair protein MutS, domain I"/>
    <property type="match status" value="1"/>
</dbReference>
<dbReference type="SUPFAM" id="SSF53150">
    <property type="entry name" value="DNA repair protein MutS, domain II"/>
    <property type="match status" value="1"/>
</dbReference>
<dbReference type="Gene3D" id="3.40.50.300">
    <property type="entry name" value="P-loop containing nucleotide triphosphate hydrolases"/>
    <property type="match status" value="1"/>
</dbReference>
<dbReference type="GO" id="GO:0140664">
    <property type="term" value="F:ATP-dependent DNA damage sensor activity"/>
    <property type="evidence" value="ECO:0007669"/>
    <property type="project" value="InterPro"/>
</dbReference>
<dbReference type="InterPro" id="IPR016151">
    <property type="entry name" value="DNA_mismatch_repair_MutS_N"/>
</dbReference>
<evidence type="ECO:0000256" key="2">
    <source>
        <dbReference type="ARBA" id="ARBA00021982"/>
    </source>
</evidence>
<dbReference type="InterPro" id="IPR007861">
    <property type="entry name" value="DNA_mismatch_repair_MutS_clamp"/>
</dbReference>
<evidence type="ECO:0000256" key="1">
    <source>
        <dbReference type="ARBA" id="ARBA00006271"/>
    </source>
</evidence>
<evidence type="ECO:0000256" key="8">
    <source>
        <dbReference type="ARBA" id="ARBA00024647"/>
    </source>
</evidence>
<dbReference type="InterPro" id="IPR000432">
    <property type="entry name" value="DNA_mismatch_repair_MutS_C"/>
</dbReference>
<dbReference type="FunFam" id="3.40.1170.10:FF:000001">
    <property type="entry name" value="DNA mismatch repair protein MutS"/>
    <property type="match status" value="1"/>
</dbReference>
<dbReference type="HAMAP" id="MF_00096">
    <property type="entry name" value="MutS"/>
    <property type="match status" value="1"/>
</dbReference>
<proteinExistence type="inferred from homology"/>
<dbReference type="FunFam" id="3.40.50.300:FF:000870">
    <property type="entry name" value="MutS protein homolog 4"/>
    <property type="match status" value="1"/>
</dbReference>
<evidence type="ECO:0000256" key="6">
    <source>
        <dbReference type="ARBA" id="ARBA00023125"/>
    </source>
</evidence>
<dbReference type="GO" id="GO:0030983">
    <property type="term" value="F:mismatched DNA binding"/>
    <property type="evidence" value="ECO:0007669"/>
    <property type="project" value="InterPro"/>
</dbReference>
<dbReference type="SUPFAM" id="SSF48334">
    <property type="entry name" value="DNA repair protein MutS, domain III"/>
    <property type="match status" value="1"/>
</dbReference>
<dbReference type="Proteomes" id="UP000610760">
    <property type="component" value="Unassembled WGS sequence"/>
</dbReference>
<dbReference type="FunFam" id="1.10.1420.10:FF:000007">
    <property type="entry name" value="DNA mismatch repair protein MutS"/>
    <property type="match status" value="1"/>
</dbReference>
<evidence type="ECO:0000256" key="3">
    <source>
        <dbReference type="ARBA" id="ARBA00022741"/>
    </source>
</evidence>
<dbReference type="Pfam" id="PF05190">
    <property type="entry name" value="MutS_IV"/>
    <property type="match status" value="1"/>
</dbReference>
<dbReference type="RefSeq" id="WP_249293421.1">
    <property type="nucleotide sequence ID" value="NZ_JACRSV010000001.1"/>
</dbReference>
<dbReference type="InterPro" id="IPR007695">
    <property type="entry name" value="DNA_mismatch_repair_MutS-lik_N"/>
</dbReference>
<dbReference type="Gene3D" id="6.10.140.430">
    <property type="match status" value="1"/>
</dbReference>
<reference evidence="12" key="1">
    <citation type="submission" date="2020-08" db="EMBL/GenBank/DDBJ databases">
        <title>Genome public.</title>
        <authorList>
            <person name="Liu C."/>
            <person name="Sun Q."/>
        </authorList>
    </citation>
    <scope>NUCLEOTIDE SEQUENCE</scope>
    <source>
        <strain evidence="12">NSJ-33</strain>
    </source>
</reference>
<evidence type="ECO:0000256" key="7">
    <source>
        <dbReference type="ARBA" id="ARBA00023204"/>
    </source>
</evidence>
<comment type="caution">
    <text evidence="12">The sequence shown here is derived from an EMBL/GenBank/DDBJ whole genome shotgun (WGS) entry which is preliminary data.</text>
</comment>
<dbReference type="InterPro" id="IPR017261">
    <property type="entry name" value="DNA_mismatch_repair_MutS/MSH"/>
</dbReference>
<accession>A0A926DZ34</accession>
<dbReference type="NCBIfam" id="NF003810">
    <property type="entry name" value="PRK05399.1"/>
    <property type="match status" value="1"/>
</dbReference>
<dbReference type="GO" id="GO:0006298">
    <property type="term" value="P:mismatch repair"/>
    <property type="evidence" value="ECO:0007669"/>
    <property type="project" value="UniProtKB-UniRule"/>
</dbReference>
<keyword evidence="5 9" id="KW-0067">ATP-binding</keyword>
<gene>
    <name evidence="9 12" type="primary">mutS</name>
    <name evidence="12" type="ORF">H8710_00465</name>
</gene>
<dbReference type="Pfam" id="PF00488">
    <property type="entry name" value="MutS_V"/>
    <property type="match status" value="1"/>
</dbReference>
<dbReference type="Gene3D" id="1.10.1420.10">
    <property type="match status" value="2"/>
</dbReference>
<comment type="similarity">
    <text evidence="1 9 10">Belongs to the DNA mismatch repair MutS family.</text>
</comment>
<dbReference type="GO" id="GO:0003684">
    <property type="term" value="F:damaged DNA binding"/>
    <property type="evidence" value="ECO:0007669"/>
    <property type="project" value="UniProtKB-UniRule"/>
</dbReference>
<evidence type="ECO:0000256" key="10">
    <source>
        <dbReference type="RuleBase" id="RU003756"/>
    </source>
</evidence>
<dbReference type="SUPFAM" id="SSF55271">
    <property type="entry name" value="DNA repair protein MutS, domain I"/>
    <property type="match status" value="1"/>
</dbReference>
<name>A0A926DZ34_9FIRM</name>
<dbReference type="EMBL" id="JACRSV010000001">
    <property type="protein sequence ID" value="MBC8558529.1"/>
    <property type="molecule type" value="Genomic_DNA"/>
</dbReference>
<comment type="function">
    <text evidence="8 9">This protein is involved in the repair of mismatches in DNA. It is possible that it carries out the mismatch recognition step. This protein has a weak ATPase activity.</text>
</comment>
<dbReference type="AlphaFoldDB" id="A0A926DZ34"/>
<dbReference type="InterPro" id="IPR007860">
    <property type="entry name" value="DNA_mmatch_repair_MutS_con_dom"/>
</dbReference>
<evidence type="ECO:0000313" key="13">
    <source>
        <dbReference type="Proteomes" id="UP000610760"/>
    </source>
</evidence>
<keyword evidence="6 9" id="KW-0238">DNA-binding</keyword>
<dbReference type="InterPro" id="IPR036678">
    <property type="entry name" value="MutS_con_dom_sf"/>
</dbReference>
<dbReference type="Pfam" id="PF01624">
    <property type="entry name" value="MutS_I"/>
    <property type="match status" value="1"/>
</dbReference>
<feature type="binding site" evidence="9">
    <location>
        <begin position="623"/>
        <end position="630"/>
    </location>
    <ligand>
        <name>ATP</name>
        <dbReference type="ChEBI" id="CHEBI:30616"/>
    </ligand>
</feature>
<sequence length="869" mass="97377">MGKLSPMMQQYKEIKEAHKDYILFYRLGDFYEMFFDDALTASRELELTLTGRDCGLEERAPMCGVPHHACDVYVKKLVEKGYKVAICEQVESPYEAKGVVKREVIRITTPGTIVEGSMLPEGENNYIASVYYDITGFGICFADISTGEVLFTESRDESVERGIINELSKFTPAELLVNEKFFDCKEAGEFLKQKLNCVVDPVDSEEYEASACVKTILSHFKKTSLSDLGLEDQEFAVYAVGSLLNYLRQTQKEGINRITGISSYNEEQFLSIDFTARRNLELTETIRTQEKRGTLLWVLDKTKTAMGKRLLRKYLEQPLANIPQITRRQAAVAELFEKSIDRIELAEALSGVYDLQRLMTKVVYGTVNPREMQALSYTASHLPQVKELTRTFSSALLRDLDVQLDTLSDIRQLIDSAIVEDPPVSLKDGGVIKKGYNGDLDELQDIHANAKGYLADIEQREKDITGIKNLRISYNRVFGYFIEVTKSNLNLVPDRYIRKQTLVNCERYITEELKELESKVLYATDKMVALETELYNEIRQIVSDKLPVIERTAAAVAQLDVLQSFAQVAADHNYVCPQLSVNGEIQIIEGRHPVVEAISSDGAFIPNDVFLDRDKNKIAIITGPNMAGKSTYMRQVALIVIMAQMGSFVPAKAATISLVDKVFTRVGASDDLTAGQSTFMVEMSEVAHILQNATPNSLVILDEIGRGTSTFDGMSIAEAVVEYIVREKNLGCKTLFATHYHELTELENEYEGVVNYNIAVKKRGDDIIFLRKIVRGGADDSYGIEVAKLAGVPGKVIKRAKTILSELEMSVGKPDLTYHIGAEDDQISFEDQQNEKALGRLKKLDADSLTPREALEALYELKAILNGQE</sequence>
<dbReference type="Pfam" id="PF05192">
    <property type="entry name" value="MutS_III"/>
    <property type="match status" value="1"/>
</dbReference>
<evidence type="ECO:0000256" key="9">
    <source>
        <dbReference type="HAMAP-Rule" id="MF_00096"/>
    </source>
</evidence>
<dbReference type="GO" id="GO:0005829">
    <property type="term" value="C:cytosol"/>
    <property type="evidence" value="ECO:0007669"/>
    <property type="project" value="TreeGrafter"/>
</dbReference>
<evidence type="ECO:0000259" key="11">
    <source>
        <dbReference type="PROSITE" id="PS00486"/>
    </source>
</evidence>
<dbReference type="PROSITE" id="PS00486">
    <property type="entry name" value="DNA_MISMATCH_REPAIR_2"/>
    <property type="match status" value="1"/>
</dbReference>
<dbReference type="InterPro" id="IPR027417">
    <property type="entry name" value="P-loop_NTPase"/>
</dbReference>
<evidence type="ECO:0000313" key="12">
    <source>
        <dbReference type="EMBL" id="MBC8558529.1"/>
    </source>
</evidence>
<protein>
    <recommendedName>
        <fullName evidence="2 9">DNA mismatch repair protein MutS</fullName>
    </recommendedName>
</protein>
<dbReference type="PANTHER" id="PTHR11361:SF34">
    <property type="entry name" value="DNA MISMATCH REPAIR PROTEIN MSH1, MITOCHONDRIAL"/>
    <property type="match status" value="1"/>
</dbReference>
<dbReference type="InterPro" id="IPR045076">
    <property type="entry name" value="MutS"/>
</dbReference>
<dbReference type="PIRSF" id="PIRSF037677">
    <property type="entry name" value="DNA_mis_repair_Msh6"/>
    <property type="match status" value="1"/>
</dbReference>
<dbReference type="InterPro" id="IPR005748">
    <property type="entry name" value="DNA_mismatch_repair_MutS"/>
</dbReference>
<evidence type="ECO:0000256" key="5">
    <source>
        <dbReference type="ARBA" id="ARBA00022840"/>
    </source>
</evidence>
<organism evidence="12 13">
    <name type="scientific">Fumia xinanensis</name>
    <dbReference type="NCBI Taxonomy" id="2763659"/>
    <lineage>
        <taxon>Bacteria</taxon>
        <taxon>Bacillati</taxon>
        <taxon>Bacillota</taxon>
        <taxon>Clostridia</taxon>
        <taxon>Eubacteriales</taxon>
        <taxon>Oscillospiraceae</taxon>
        <taxon>Fumia</taxon>
    </lineage>
</organism>
<dbReference type="PANTHER" id="PTHR11361">
    <property type="entry name" value="DNA MISMATCH REPAIR PROTEIN MUTS FAMILY MEMBER"/>
    <property type="match status" value="1"/>
</dbReference>
<keyword evidence="3 9" id="KW-0547">Nucleotide-binding</keyword>
<keyword evidence="7 9" id="KW-0234">DNA repair</keyword>
<dbReference type="InterPro" id="IPR036187">
    <property type="entry name" value="DNA_mismatch_repair_MutS_sf"/>
</dbReference>
<dbReference type="SMART" id="SM00534">
    <property type="entry name" value="MUTSac"/>
    <property type="match status" value="1"/>
</dbReference>
<keyword evidence="13" id="KW-1185">Reference proteome</keyword>